<accession>A0AAP0KUB9</accession>
<dbReference type="Proteomes" id="UP001419268">
    <property type="component" value="Unassembled WGS sequence"/>
</dbReference>
<dbReference type="EMBL" id="JBBNAG010000002">
    <property type="protein sequence ID" value="KAK9158886.1"/>
    <property type="molecule type" value="Genomic_DNA"/>
</dbReference>
<evidence type="ECO:0000313" key="1">
    <source>
        <dbReference type="EMBL" id="KAK9158886.1"/>
    </source>
</evidence>
<protein>
    <submittedName>
        <fullName evidence="1">Uncharacterized protein</fullName>
    </submittedName>
</protein>
<proteinExistence type="predicted"/>
<sequence length="83" mass="9637">MDSMSLDSDSNNNEDLSTFHCKSITFFFNPPSTTCRCCSDHHRHQHRYDHRPQAEPPSSFTTVGNHLFFLFLSLAWRVANHPL</sequence>
<keyword evidence="2" id="KW-1185">Reference proteome</keyword>
<reference evidence="1 2" key="1">
    <citation type="submission" date="2024-01" db="EMBL/GenBank/DDBJ databases">
        <title>Genome assemblies of Stephania.</title>
        <authorList>
            <person name="Yang L."/>
        </authorList>
    </citation>
    <scope>NUCLEOTIDE SEQUENCE [LARGE SCALE GENOMIC DNA]</scope>
    <source>
        <strain evidence="1">JXDWG</strain>
        <tissue evidence="1">Leaf</tissue>
    </source>
</reference>
<evidence type="ECO:0000313" key="2">
    <source>
        <dbReference type="Proteomes" id="UP001419268"/>
    </source>
</evidence>
<gene>
    <name evidence="1" type="ORF">Scep_005460</name>
</gene>
<name>A0AAP0KUB9_9MAGN</name>
<comment type="caution">
    <text evidence="1">The sequence shown here is derived from an EMBL/GenBank/DDBJ whole genome shotgun (WGS) entry which is preliminary data.</text>
</comment>
<organism evidence="1 2">
    <name type="scientific">Stephania cephalantha</name>
    <dbReference type="NCBI Taxonomy" id="152367"/>
    <lineage>
        <taxon>Eukaryota</taxon>
        <taxon>Viridiplantae</taxon>
        <taxon>Streptophyta</taxon>
        <taxon>Embryophyta</taxon>
        <taxon>Tracheophyta</taxon>
        <taxon>Spermatophyta</taxon>
        <taxon>Magnoliopsida</taxon>
        <taxon>Ranunculales</taxon>
        <taxon>Menispermaceae</taxon>
        <taxon>Menispermoideae</taxon>
        <taxon>Cissampelideae</taxon>
        <taxon>Stephania</taxon>
    </lineage>
</organism>
<dbReference type="AlphaFoldDB" id="A0AAP0KUB9"/>